<protein>
    <submittedName>
        <fullName evidence="2">Chromosome-partitioning ATPase</fullName>
    </submittedName>
</protein>
<dbReference type="CDD" id="cd02042">
    <property type="entry name" value="ParAB_family"/>
    <property type="match status" value="1"/>
</dbReference>
<dbReference type="OrthoDB" id="10059059at2759"/>
<reference evidence="2 3" key="1">
    <citation type="journal article" date="2013" name="Curr. Biol.">
        <title>The Genome of the Foraminiferan Reticulomyxa filosa.</title>
        <authorList>
            <person name="Glockner G."/>
            <person name="Hulsmann N."/>
            <person name="Schleicher M."/>
            <person name="Noegel A.A."/>
            <person name="Eichinger L."/>
            <person name="Gallinger C."/>
            <person name="Pawlowski J."/>
            <person name="Sierra R."/>
            <person name="Euteneuer U."/>
            <person name="Pillet L."/>
            <person name="Moustafa A."/>
            <person name="Platzer M."/>
            <person name="Groth M."/>
            <person name="Szafranski K."/>
            <person name="Schliwa M."/>
        </authorList>
    </citation>
    <scope>NUCLEOTIDE SEQUENCE [LARGE SCALE GENOMIC DNA]</scope>
</reference>
<evidence type="ECO:0000259" key="1">
    <source>
        <dbReference type="Pfam" id="PF13614"/>
    </source>
</evidence>
<dbReference type="PANTHER" id="PTHR13696">
    <property type="entry name" value="P-LOOP CONTAINING NUCLEOSIDE TRIPHOSPHATE HYDROLASE"/>
    <property type="match status" value="1"/>
</dbReference>
<evidence type="ECO:0000313" key="3">
    <source>
        <dbReference type="Proteomes" id="UP000023152"/>
    </source>
</evidence>
<dbReference type="Proteomes" id="UP000023152">
    <property type="component" value="Unassembled WGS sequence"/>
</dbReference>
<accession>X6MG86</accession>
<dbReference type="Pfam" id="PF13614">
    <property type="entry name" value="AAA_31"/>
    <property type="match status" value="1"/>
</dbReference>
<proteinExistence type="predicted"/>
<dbReference type="Gene3D" id="3.40.50.300">
    <property type="entry name" value="P-loop containing nucleotide triphosphate hydrolases"/>
    <property type="match status" value="1"/>
</dbReference>
<dbReference type="AlphaFoldDB" id="X6MG86"/>
<feature type="domain" description="AAA" evidence="1">
    <location>
        <begin position="3"/>
        <end position="171"/>
    </location>
</feature>
<dbReference type="PANTHER" id="PTHR13696:SF99">
    <property type="entry name" value="COBYRINIC ACID AC-DIAMIDE SYNTHASE"/>
    <property type="match status" value="1"/>
</dbReference>
<dbReference type="InterPro" id="IPR027417">
    <property type="entry name" value="P-loop_NTPase"/>
</dbReference>
<dbReference type="FunFam" id="3.40.50.300:FF:000285">
    <property type="entry name" value="Sporulation initiation inhibitor Soj"/>
    <property type="match status" value="1"/>
</dbReference>
<keyword evidence="3" id="KW-1185">Reference proteome</keyword>
<evidence type="ECO:0000313" key="2">
    <source>
        <dbReference type="EMBL" id="ETO13038.1"/>
    </source>
</evidence>
<organism evidence="2 3">
    <name type="scientific">Reticulomyxa filosa</name>
    <dbReference type="NCBI Taxonomy" id="46433"/>
    <lineage>
        <taxon>Eukaryota</taxon>
        <taxon>Sar</taxon>
        <taxon>Rhizaria</taxon>
        <taxon>Retaria</taxon>
        <taxon>Foraminifera</taxon>
        <taxon>Monothalamids</taxon>
        <taxon>Reticulomyxidae</taxon>
        <taxon>Reticulomyxa</taxon>
    </lineage>
</organism>
<dbReference type="InterPro" id="IPR025669">
    <property type="entry name" value="AAA_dom"/>
</dbReference>
<sequence length="305" mass="34286">MIYSVSNHKGGVGKTTSTISIGAALANKGKKVLLIDLDPQSNLTQSLSIKNIQISIYDNLKGEKLVNTIEYRNNLYVLPSSLDLSAAEIELSSEPGREYILKDILAPLKNKFDYIFIDCPPSLGLLTINALTASDYVIIPMQAEYLPLRGLAKLTEVITKIQNRLNHNLQIGCVFLTQYDARKVLNRDIAESVLEFFGNKFLNSKISNNVALAEAPSQGKDIFLYNKNCRGALDYEELWKDLLKPKEKTTEKELRATFIVKHSNIEKLKAIAYWERKSIKKVLDEALGAYIELYEKTNGTIQIPK</sequence>
<dbReference type="EMBL" id="ASPP01020877">
    <property type="protein sequence ID" value="ETO13038.1"/>
    <property type="molecule type" value="Genomic_DNA"/>
</dbReference>
<comment type="caution">
    <text evidence="2">The sequence shown here is derived from an EMBL/GenBank/DDBJ whole genome shotgun (WGS) entry which is preliminary data.</text>
</comment>
<dbReference type="InterPro" id="IPR050678">
    <property type="entry name" value="DNA_Partitioning_ATPase"/>
</dbReference>
<name>X6MG86_RETFI</name>
<dbReference type="SUPFAM" id="SSF52540">
    <property type="entry name" value="P-loop containing nucleoside triphosphate hydrolases"/>
    <property type="match status" value="1"/>
</dbReference>
<gene>
    <name evidence="2" type="ORF">RFI_24337</name>
</gene>